<keyword evidence="10" id="KW-1185">Reference proteome</keyword>
<feature type="domain" description="Core-binding (CB)" evidence="8">
    <location>
        <begin position="125"/>
        <end position="205"/>
    </location>
</feature>
<keyword evidence="3 5" id="KW-0238">DNA-binding</keyword>
<dbReference type="Pfam" id="PF00589">
    <property type="entry name" value="Phage_integrase"/>
    <property type="match status" value="1"/>
</dbReference>
<dbReference type="PROSITE" id="PS51898">
    <property type="entry name" value="TYR_RECOMBINASE"/>
    <property type="match status" value="1"/>
</dbReference>
<dbReference type="InterPro" id="IPR011010">
    <property type="entry name" value="DNA_brk_join_enz"/>
</dbReference>
<dbReference type="InterPro" id="IPR038488">
    <property type="entry name" value="Integrase_DNA-bd_sf"/>
</dbReference>
<evidence type="ECO:0000259" key="8">
    <source>
        <dbReference type="PROSITE" id="PS51900"/>
    </source>
</evidence>
<evidence type="ECO:0000256" key="1">
    <source>
        <dbReference type="ARBA" id="ARBA00008857"/>
    </source>
</evidence>
<dbReference type="SUPFAM" id="SSF56349">
    <property type="entry name" value="DNA breaking-rejoining enzymes"/>
    <property type="match status" value="1"/>
</dbReference>
<gene>
    <name evidence="9" type="ORF">BJI67_16035</name>
</gene>
<dbReference type="PANTHER" id="PTHR30629:SF2">
    <property type="entry name" value="PROPHAGE INTEGRASE INTS-RELATED"/>
    <property type="match status" value="1"/>
</dbReference>
<dbReference type="Proteomes" id="UP000095342">
    <property type="component" value="Plasmid pAPV6"/>
</dbReference>
<dbReference type="Gene3D" id="3.30.160.390">
    <property type="entry name" value="Integrase, DNA-binding domain"/>
    <property type="match status" value="1"/>
</dbReference>
<evidence type="ECO:0000256" key="6">
    <source>
        <dbReference type="SAM" id="Coils"/>
    </source>
</evidence>
<dbReference type="InterPro" id="IPR044068">
    <property type="entry name" value="CB"/>
</dbReference>
<comment type="similarity">
    <text evidence="1">Belongs to the 'phage' integrase family.</text>
</comment>
<dbReference type="Pfam" id="PF22022">
    <property type="entry name" value="Phage_int_M"/>
    <property type="match status" value="1"/>
</dbReference>
<dbReference type="Gene3D" id="1.10.150.130">
    <property type="match status" value="1"/>
</dbReference>
<dbReference type="CDD" id="cd00801">
    <property type="entry name" value="INT_P4_C"/>
    <property type="match status" value="1"/>
</dbReference>
<dbReference type="GO" id="GO:0015074">
    <property type="term" value="P:DNA integration"/>
    <property type="evidence" value="ECO:0007669"/>
    <property type="project" value="UniProtKB-KW"/>
</dbReference>
<dbReference type="PROSITE" id="PS51900">
    <property type="entry name" value="CB"/>
    <property type="match status" value="1"/>
</dbReference>
<dbReference type="AlphaFoldDB" id="A0A1D8KCS4"/>
<keyword evidence="4" id="KW-0233">DNA recombination</keyword>
<keyword evidence="2" id="KW-0229">DNA integration</keyword>
<dbReference type="InterPro" id="IPR053876">
    <property type="entry name" value="Phage_int_M"/>
</dbReference>
<geneLocation type="plasmid" evidence="10">
    <name>papv6</name>
</geneLocation>
<proteinExistence type="inferred from homology"/>
<organism evidence="9 10">
    <name type="scientific">Acidihalobacter aeolianus</name>
    <dbReference type="NCBI Taxonomy" id="2792603"/>
    <lineage>
        <taxon>Bacteria</taxon>
        <taxon>Pseudomonadati</taxon>
        <taxon>Pseudomonadota</taxon>
        <taxon>Gammaproteobacteria</taxon>
        <taxon>Chromatiales</taxon>
        <taxon>Ectothiorhodospiraceae</taxon>
        <taxon>Acidihalobacter</taxon>
    </lineage>
</organism>
<dbReference type="InterPro" id="IPR050808">
    <property type="entry name" value="Phage_Integrase"/>
</dbReference>
<dbReference type="EMBL" id="CP017449">
    <property type="protein sequence ID" value="AOV18750.1"/>
    <property type="molecule type" value="Genomic_DNA"/>
</dbReference>
<dbReference type="Pfam" id="PF13356">
    <property type="entry name" value="Arm-DNA-bind_3"/>
    <property type="match status" value="1"/>
</dbReference>
<dbReference type="InterPro" id="IPR010998">
    <property type="entry name" value="Integrase_recombinase_N"/>
</dbReference>
<dbReference type="GO" id="GO:0003677">
    <property type="term" value="F:DNA binding"/>
    <property type="evidence" value="ECO:0007669"/>
    <property type="project" value="UniProtKB-UniRule"/>
</dbReference>
<accession>A0A1D8KCS4</accession>
<protein>
    <recommendedName>
        <fullName evidence="11">Integrase</fullName>
    </recommendedName>
</protein>
<dbReference type="Gene3D" id="1.10.443.10">
    <property type="entry name" value="Intergrase catalytic core"/>
    <property type="match status" value="1"/>
</dbReference>
<feature type="coiled-coil region" evidence="6">
    <location>
        <begin position="90"/>
        <end position="124"/>
    </location>
</feature>
<keyword evidence="6" id="KW-0175">Coiled coil</keyword>
<dbReference type="InterPro" id="IPR002104">
    <property type="entry name" value="Integrase_catalytic"/>
</dbReference>
<evidence type="ECO:0008006" key="11">
    <source>
        <dbReference type="Google" id="ProtNLM"/>
    </source>
</evidence>
<evidence type="ECO:0000256" key="2">
    <source>
        <dbReference type="ARBA" id="ARBA00022908"/>
    </source>
</evidence>
<dbReference type="KEGG" id="aaeo:BJI67_16035"/>
<dbReference type="InterPro" id="IPR025166">
    <property type="entry name" value="Integrase_DNA_bind_dom"/>
</dbReference>
<dbReference type="PANTHER" id="PTHR30629">
    <property type="entry name" value="PROPHAGE INTEGRASE"/>
    <property type="match status" value="1"/>
</dbReference>
<feature type="domain" description="Tyr recombinase" evidence="7">
    <location>
        <begin position="229"/>
        <end position="423"/>
    </location>
</feature>
<dbReference type="RefSeq" id="WP_070074273.1">
    <property type="nucleotide sequence ID" value="NZ_CP017449.1"/>
</dbReference>
<reference evidence="9 10" key="1">
    <citation type="submission" date="2016-09" db="EMBL/GenBank/DDBJ databases">
        <title>Acidihalobacter prosperus V6 (DSM14174).</title>
        <authorList>
            <person name="Khaleque H.N."/>
            <person name="Ramsay J.P."/>
            <person name="Murphy R.J.T."/>
            <person name="Kaksonen A.H."/>
            <person name="Boxall N.J."/>
            <person name="Watkin E.L.J."/>
        </authorList>
    </citation>
    <scope>NUCLEOTIDE SEQUENCE [LARGE SCALE GENOMIC DNA]</scope>
    <source>
        <strain evidence="9 10">V6</strain>
        <plasmid evidence="10">papv6</plasmid>
    </source>
</reference>
<sequence>MATKLLTAATLKAITENDVGSILNDGGGLRGRVRRNRAGKITVQFEYKYRDGKKYRTAKVEQWPKKSLAEIRAICRDMKANLSKGIDPIESRKAEKLETQLEQAQQLEKQKQEIERLATEAATRRTFSDAIKQWEKLELSRRKDGGKEAMRAIQKDVLPVLGKVTLVDVKRAMLVDILDGVVERGARVMANHLFGDLRQFFNFAIAREWIDAHPLAGLTKDKIGGRQKERDRYLSEEEIIELNQRLPAANLLRTTELAIWIMLSTCCRVGELSQAQWEDVDLEQGEWFIPAGNSKNAKDHTVFLSDFAKRQFQELQAITGDSAWCLPSRDDKRHICLKSIAKQIKDRVRDEPLSNRTKATGALLLPGGGWTPHDLRRTGATMMGELGVMGEVIERCLNHVEGNKLKRIYQRHELKAEQREAWRLLGDRLALLQSADAQENVIVGRFTKRA</sequence>
<dbReference type="GO" id="GO:0006310">
    <property type="term" value="P:DNA recombination"/>
    <property type="evidence" value="ECO:0007669"/>
    <property type="project" value="UniProtKB-KW"/>
</dbReference>
<evidence type="ECO:0000313" key="9">
    <source>
        <dbReference type="EMBL" id="AOV18750.1"/>
    </source>
</evidence>
<evidence type="ECO:0000256" key="4">
    <source>
        <dbReference type="ARBA" id="ARBA00023172"/>
    </source>
</evidence>
<evidence type="ECO:0000313" key="10">
    <source>
        <dbReference type="Proteomes" id="UP000095342"/>
    </source>
</evidence>
<evidence type="ECO:0000259" key="7">
    <source>
        <dbReference type="PROSITE" id="PS51898"/>
    </source>
</evidence>
<name>A0A1D8KCS4_9GAMM</name>
<evidence type="ECO:0000256" key="5">
    <source>
        <dbReference type="PROSITE-ProRule" id="PRU01248"/>
    </source>
</evidence>
<evidence type="ECO:0000256" key="3">
    <source>
        <dbReference type="ARBA" id="ARBA00023125"/>
    </source>
</evidence>
<keyword evidence="9" id="KW-0614">Plasmid</keyword>
<dbReference type="InterPro" id="IPR013762">
    <property type="entry name" value="Integrase-like_cat_sf"/>
</dbReference>